<reference evidence="1 2" key="1">
    <citation type="journal article" date="2020" name="ISME J.">
        <title>Uncovering the hidden diversity of litter-decomposition mechanisms in mushroom-forming fungi.</title>
        <authorList>
            <person name="Floudas D."/>
            <person name="Bentzer J."/>
            <person name="Ahren D."/>
            <person name="Johansson T."/>
            <person name="Persson P."/>
            <person name="Tunlid A."/>
        </authorList>
    </citation>
    <scope>NUCLEOTIDE SEQUENCE [LARGE SCALE GENOMIC DNA]</scope>
    <source>
        <strain evidence="1 2">CBS 661.87</strain>
    </source>
</reference>
<sequence length="428" mass="47578">MPSTNSGVNTPWKVVNAVGTRSKPACDRIEYPYTPKCFRSLVQTGTLTPISVKGISASAWTGENLLSLGLLVRQEKIWFWASSNIKKICQITASNRVQGSPQLANLITAVEKADLKRPLEEILDVLVAKNCQIGYSFYSSLQEQLSKRLFANNAEPIVSTMRELRPRSSVNYYPNETASEASISVVTLSAVHSKYDPATDTTSADFEKPPIKDELVTTSAGIDFIKLVMVLLQADGMKRSHGTEYHKPGISQNYYKEVKTRAGSYGCKTDGSVHVMRWWGKDEQYRDDVVLLEIEAKADSDVVFLPQHAAELLAQMWRRKTALEAADIKSWDSVIDEYRRPFLVCLNGTSLRIISALFSVAWLNEFLGPIGEDVKESPLLPENLQEIFVSTPLCLEMPYERLQAAEVIAHLAVISSLPTPGPECLKST</sequence>
<evidence type="ECO:0000313" key="1">
    <source>
        <dbReference type="EMBL" id="KAF5387030.1"/>
    </source>
</evidence>
<dbReference type="EMBL" id="JAACJP010000002">
    <property type="protein sequence ID" value="KAF5387030.1"/>
    <property type="molecule type" value="Genomic_DNA"/>
</dbReference>
<keyword evidence="2" id="KW-1185">Reference proteome</keyword>
<dbReference type="AlphaFoldDB" id="A0A8H5HPZ4"/>
<accession>A0A8H5HPZ4</accession>
<comment type="caution">
    <text evidence="1">The sequence shown here is derived from an EMBL/GenBank/DDBJ whole genome shotgun (WGS) entry which is preliminary data.</text>
</comment>
<dbReference type="Proteomes" id="UP000565441">
    <property type="component" value="Unassembled WGS sequence"/>
</dbReference>
<dbReference type="OrthoDB" id="3006662at2759"/>
<evidence type="ECO:0000313" key="2">
    <source>
        <dbReference type="Proteomes" id="UP000565441"/>
    </source>
</evidence>
<organism evidence="1 2">
    <name type="scientific">Tricholomella constricta</name>
    <dbReference type="NCBI Taxonomy" id="117010"/>
    <lineage>
        <taxon>Eukaryota</taxon>
        <taxon>Fungi</taxon>
        <taxon>Dikarya</taxon>
        <taxon>Basidiomycota</taxon>
        <taxon>Agaricomycotina</taxon>
        <taxon>Agaricomycetes</taxon>
        <taxon>Agaricomycetidae</taxon>
        <taxon>Agaricales</taxon>
        <taxon>Tricholomatineae</taxon>
        <taxon>Lyophyllaceae</taxon>
        <taxon>Tricholomella</taxon>
    </lineage>
</organism>
<name>A0A8H5HPZ4_9AGAR</name>
<gene>
    <name evidence="1" type="ORF">D9615_002111</name>
</gene>
<protein>
    <submittedName>
        <fullName evidence="1">Uncharacterized protein</fullName>
    </submittedName>
</protein>
<proteinExistence type="predicted"/>